<evidence type="ECO:0000256" key="2">
    <source>
        <dbReference type="ARBA" id="ARBA00004496"/>
    </source>
</evidence>
<evidence type="ECO:0000256" key="9">
    <source>
        <dbReference type="ARBA" id="ARBA00022946"/>
    </source>
</evidence>
<dbReference type="Pfam" id="PF03061">
    <property type="entry name" value="4HBT"/>
    <property type="match status" value="1"/>
</dbReference>
<evidence type="ECO:0000256" key="6">
    <source>
        <dbReference type="ARBA" id="ARBA00022703"/>
    </source>
</evidence>
<comment type="caution">
    <text evidence="25">The sequence shown here is derived from an EMBL/GenBank/DDBJ whole genome shotgun (WGS) entry which is preliminary data.</text>
</comment>
<accession>A0ABN2VMU3</accession>
<dbReference type="CDD" id="cd03443">
    <property type="entry name" value="PaaI_thioesterase"/>
    <property type="match status" value="1"/>
</dbReference>
<dbReference type="Proteomes" id="UP001500751">
    <property type="component" value="Unassembled WGS sequence"/>
</dbReference>
<evidence type="ECO:0000256" key="16">
    <source>
        <dbReference type="ARBA" id="ARBA00038848"/>
    </source>
</evidence>
<dbReference type="InterPro" id="IPR052365">
    <property type="entry name" value="THEM4/THEM5_acyl-CoA_thioest"/>
</dbReference>
<comment type="catalytic activity">
    <reaction evidence="20">
        <text>hexadecanoyl-CoA + H2O = hexadecanoate + CoA + H(+)</text>
        <dbReference type="Rhea" id="RHEA:16645"/>
        <dbReference type="ChEBI" id="CHEBI:7896"/>
        <dbReference type="ChEBI" id="CHEBI:15377"/>
        <dbReference type="ChEBI" id="CHEBI:15378"/>
        <dbReference type="ChEBI" id="CHEBI:57287"/>
        <dbReference type="ChEBI" id="CHEBI:57379"/>
        <dbReference type="EC" id="3.1.2.2"/>
    </reaction>
    <physiologicalReaction direction="left-to-right" evidence="20">
        <dbReference type="Rhea" id="RHEA:16646"/>
    </physiologicalReaction>
</comment>
<gene>
    <name evidence="25" type="ORF">GCM10009839_93070</name>
</gene>
<keyword evidence="11" id="KW-0472">Membrane</keyword>
<name>A0ABN2VMU3_9ACTN</name>
<keyword evidence="12" id="KW-0966">Cell projection</keyword>
<dbReference type="PANTHER" id="PTHR12418:SF19">
    <property type="entry name" value="ACYL-COENZYME A THIOESTERASE THEM4"/>
    <property type="match status" value="1"/>
</dbReference>
<sequence length="179" mass="18653">MPEKHPNAPAAGTKLGSHYSRCFGCGDDALGGLRVSSTVGEGVSVTTEFTVTENHQGAPGLAHGGLLALAFDEALGAVNWLIGAIAVTGRLETDYLLPVPVGTTLHITAQCDGIAGRKIFTSAEGRLDGPEGPVAVRATAIFIQVGVDHFLSNGRLEDVQEAMHDPEQLRAARAFEVNP</sequence>
<evidence type="ECO:0000256" key="21">
    <source>
        <dbReference type="ARBA" id="ARBA00047969"/>
    </source>
</evidence>
<dbReference type="EC" id="3.1.2.2" evidence="16"/>
<proteinExistence type="inferred from homology"/>
<comment type="catalytic activity">
    <reaction evidence="23">
        <text>tetradecanoyl-CoA + H2O = tetradecanoate + CoA + H(+)</text>
        <dbReference type="Rhea" id="RHEA:40119"/>
        <dbReference type="ChEBI" id="CHEBI:15377"/>
        <dbReference type="ChEBI" id="CHEBI:15378"/>
        <dbReference type="ChEBI" id="CHEBI:30807"/>
        <dbReference type="ChEBI" id="CHEBI:57287"/>
        <dbReference type="ChEBI" id="CHEBI:57385"/>
    </reaction>
    <physiologicalReaction direction="left-to-right" evidence="23">
        <dbReference type="Rhea" id="RHEA:40120"/>
    </physiologicalReaction>
</comment>
<evidence type="ECO:0000256" key="12">
    <source>
        <dbReference type="ARBA" id="ARBA00023273"/>
    </source>
</evidence>
<reference evidence="25 26" key="1">
    <citation type="journal article" date="2019" name="Int. J. Syst. Evol. Microbiol.">
        <title>The Global Catalogue of Microorganisms (GCM) 10K type strain sequencing project: providing services to taxonomists for standard genome sequencing and annotation.</title>
        <authorList>
            <consortium name="The Broad Institute Genomics Platform"/>
            <consortium name="The Broad Institute Genome Sequencing Center for Infectious Disease"/>
            <person name="Wu L."/>
            <person name="Ma J."/>
        </authorList>
    </citation>
    <scope>NUCLEOTIDE SEQUENCE [LARGE SCALE GENOMIC DNA]</scope>
    <source>
        <strain evidence="25 26">JCM 16014</strain>
    </source>
</reference>
<evidence type="ECO:0000256" key="4">
    <source>
        <dbReference type="ARBA" id="ARBA00022475"/>
    </source>
</evidence>
<keyword evidence="8" id="KW-0276">Fatty acid metabolism</keyword>
<evidence type="ECO:0000256" key="13">
    <source>
        <dbReference type="ARBA" id="ARBA00035852"/>
    </source>
</evidence>
<evidence type="ECO:0000259" key="24">
    <source>
        <dbReference type="Pfam" id="PF03061"/>
    </source>
</evidence>
<evidence type="ECO:0000256" key="10">
    <source>
        <dbReference type="ARBA" id="ARBA00023098"/>
    </source>
</evidence>
<evidence type="ECO:0000313" key="26">
    <source>
        <dbReference type="Proteomes" id="UP001500751"/>
    </source>
</evidence>
<keyword evidence="4" id="KW-1003">Cell membrane</keyword>
<evidence type="ECO:0000256" key="18">
    <source>
        <dbReference type="ARBA" id="ARBA00043210"/>
    </source>
</evidence>
<comment type="catalytic activity">
    <reaction evidence="14">
        <text>(9Z)-octadecenoyl-CoA + H2O = (9Z)-octadecenoate + CoA + H(+)</text>
        <dbReference type="Rhea" id="RHEA:40139"/>
        <dbReference type="ChEBI" id="CHEBI:15377"/>
        <dbReference type="ChEBI" id="CHEBI:15378"/>
        <dbReference type="ChEBI" id="CHEBI:30823"/>
        <dbReference type="ChEBI" id="CHEBI:57287"/>
        <dbReference type="ChEBI" id="CHEBI:57387"/>
    </reaction>
    <physiologicalReaction direction="left-to-right" evidence="14">
        <dbReference type="Rhea" id="RHEA:40140"/>
    </physiologicalReaction>
</comment>
<comment type="catalytic activity">
    <reaction evidence="22">
        <text>dodecanoyl-CoA + H2O = dodecanoate + CoA + H(+)</text>
        <dbReference type="Rhea" id="RHEA:30135"/>
        <dbReference type="ChEBI" id="CHEBI:15377"/>
        <dbReference type="ChEBI" id="CHEBI:15378"/>
        <dbReference type="ChEBI" id="CHEBI:18262"/>
        <dbReference type="ChEBI" id="CHEBI:57287"/>
        <dbReference type="ChEBI" id="CHEBI:57375"/>
    </reaction>
    <physiologicalReaction direction="left-to-right" evidence="22">
        <dbReference type="Rhea" id="RHEA:30136"/>
    </physiologicalReaction>
</comment>
<organism evidence="25 26">
    <name type="scientific">Catenulispora yoronensis</name>
    <dbReference type="NCBI Taxonomy" id="450799"/>
    <lineage>
        <taxon>Bacteria</taxon>
        <taxon>Bacillati</taxon>
        <taxon>Actinomycetota</taxon>
        <taxon>Actinomycetes</taxon>
        <taxon>Catenulisporales</taxon>
        <taxon>Catenulisporaceae</taxon>
        <taxon>Catenulispora</taxon>
    </lineage>
</organism>
<dbReference type="InterPro" id="IPR006683">
    <property type="entry name" value="Thioestr_dom"/>
</dbReference>
<evidence type="ECO:0000256" key="11">
    <source>
        <dbReference type="ARBA" id="ARBA00023136"/>
    </source>
</evidence>
<comment type="catalytic activity">
    <reaction evidence="21">
        <text>decanoyl-CoA + H2O = decanoate + CoA + H(+)</text>
        <dbReference type="Rhea" id="RHEA:40059"/>
        <dbReference type="ChEBI" id="CHEBI:15377"/>
        <dbReference type="ChEBI" id="CHEBI:15378"/>
        <dbReference type="ChEBI" id="CHEBI:27689"/>
        <dbReference type="ChEBI" id="CHEBI:57287"/>
        <dbReference type="ChEBI" id="CHEBI:61430"/>
    </reaction>
    <physiologicalReaction direction="left-to-right" evidence="21">
        <dbReference type="Rhea" id="RHEA:40060"/>
    </physiologicalReaction>
</comment>
<feature type="domain" description="Thioesterase" evidence="24">
    <location>
        <begin position="60"/>
        <end position="129"/>
    </location>
</feature>
<comment type="catalytic activity">
    <reaction evidence="19">
        <text>octanoyl-CoA + H2O = octanoate + CoA + H(+)</text>
        <dbReference type="Rhea" id="RHEA:30143"/>
        <dbReference type="ChEBI" id="CHEBI:15377"/>
        <dbReference type="ChEBI" id="CHEBI:15378"/>
        <dbReference type="ChEBI" id="CHEBI:25646"/>
        <dbReference type="ChEBI" id="CHEBI:57287"/>
        <dbReference type="ChEBI" id="CHEBI:57386"/>
    </reaction>
    <physiologicalReaction direction="left-to-right" evidence="19">
        <dbReference type="Rhea" id="RHEA:30144"/>
    </physiologicalReaction>
</comment>
<comment type="catalytic activity">
    <reaction evidence="13">
        <text>(5Z,8Z,11Z,14Z)-eicosatetraenoyl-CoA + H2O = (5Z,8Z,11Z,14Z)-eicosatetraenoate + CoA + H(+)</text>
        <dbReference type="Rhea" id="RHEA:40151"/>
        <dbReference type="ChEBI" id="CHEBI:15377"/>
        <dbReference type="ChEBI" id="CHEBI:15378"/>
        <dbReference type="ChEBI" id="CHEBI:32395"/>
        <dbReference type="ChEBI" id="CHEBI:57287"/>
        <dbReference type="ChEBI" id="CHEBI:57368"/>
    </reaction>
    <physiologicalReaction direction="left-to-right" evidence="13">
        <dbReference type="Rhea" id="RHEA:40152"/>
    </physiologicalReaction>
</comment>
<dbReference type="RefSeq" id="WP_344672204.1">
    <property type="nucleotide sequence ID" value="NZ_BAAAQN010000113.1"/>
</dbReference>
<dbReference type="SUPFAM" id="SSF54637">
    <property type="entry name" value="Thioesterase/thiol ester dehydrase-isomerase"/>
    <property type="match status" value="1"/>
</dbReference>
<evidence type="ECO:0000256" key="14">
    <source>
        <dbReference type="ARBA" id="ARBA00037002"/>
    </source>
</evidence>
<evidence type="ECO:0000256" key="5">
    <source>
        <dbReference type="ARBA" id="ARBA00022490"/>
    </source>
</evidence>
<dbReference type="Gene3D" id="3.10.129.10">
    <property type="entry name" value="Hotdog Thioesterase"/>
    <property type="match status" value="1"/>
</dbReference>
<evidence type="ECO:0000256" key="20">
    <source>
        <dbReference type="ARBA" id="ARBA00047734"/>
    </source>
</evidence>
<evidence type="ECO:0000256" key="1">
    <source>
        <dbReference type="ARBA" id="ARBA00004170"/>
    </source>
</evidence>
<comment type="similarity">
    <text evidence="15">Belongs to the THEM4/THEM5 thioesterase family.</text>
</comment>
<keyword evidence="10" id="KW-0443">Lipid metabolism</keyword>
<evidence type="ECO:0000256" key="7">
    <source>
        <dbReference type="ARBA" id="ARBA00022801"/>
    </source>
</evidence>
<keyword evidence="9" id="KW-0809">Transit peptide</keyword>
<dbReference type="InterPro" id="IPR029069">
    <property type="entry name" value="HotDog_dom_sf"/>
</dbReference>
<comment type="subcellular location">
    <subcellularLocation>
        <location evidence="3">Cell projection</location>
        <location evidence="3">Ruffle membrane</location>
    </subcellularLocation>
    <subcellularLocation>
        <location evidence="2">Cytoplasm</location>
    </subcellularLocation>
    <subcellularLocation>
        <location evidence="1">Membrane</location>
        <topology evidence="1">Peripheral membrane protein</topology>
    </subcellularLocation>
</comment>
<keyword evidence="7" id="KW-0378">Hydrolase</keyword>
<dbReference type="PANTHER" id="PTHR12418">
    <property type="entry name" value="ACYL-COENZYME A THIOESTERASE THEM4"/>
    <property type="match status" value="1"/>
</dbReference>
<evidence type="ECO:0000313" key="25">
    <source>
        <dbReference type="EMBL" id="GAA2066652.1"/>
    </source>
</evidence>
<protein>
    <recommendedName>
        <fullName evidence="17">Acyl-coenzyme A thioesterase THEM4</fullName>
        <ecNumber evidence="16">3.1.2.2</ecNumber>
    </recommendedName>
    <alternativeName>
        <fullName evidence="18">Thioesterase superfamily member 4</fullName>
    </alternativeName>
</protein>
<evidence type="ECO:0000256" key="23">
    <source>
        <dbReference type="ARBA" id="ARBA00048180"/>
    </source>
</evidence>
<keyword evidence="26" id="KW-1185">Reference proteome</keyword>
<evidence type="ECO:0000256" key="15">
    <source>
        <dbReference type="ARBA" id="ARBA00038456"/>
    </source>
</evidence>
<evidence type="ECO:0000256" key="17">
    <source>
        <dbReference type="ARBA" id="ARBA00040123"/>
    </source>
</evidence>
<evidence type="ECO:0000256" key="8">
    <source>
        <dbReference type="ARBA" id="ARBA00022832"/>
    </source>
</evidence>
<evidence type="ECO:0000256" key="22">
    <source>
        <dbReference type="ARBA" id="ARBA00048074"/>
    </source>
</evidence>
<evidence type="ECO:0000256" key="3">
    <source>
        <dbReference type="ARBA" id="ARBA00004632"/>
    </source>
</evidence>
<dbReference type="EMBL" id="BAAAQN010000113">
    <property type="protein sequence ID" value="GAA2066652.1"/>
    <property type="molecule type" value="Genomic_DNA"/>
</dbReference>
<keyword evidence="6" id="KW-0053">Apoptosis</keyword>
<keyword evidence="5" id="KW-0963">Cytoplasm</keyword>
<evidence type="ECO:0000256" key="19">
    <source>
        <dbReference type="ARBA" id="ARBA00047588"/>
    </source>
</evidence>